<evidence type="ECO:0000256" key="6">
    <source>
        <dbReference type="ARBA" id="ARBA00037589"/>
    </source>
</evidence>
<evidence type="ECO:0000256" key="3">
    <source>
        <dbReference type="ARBA" id="ARBA00013109"/>
    </source>
</evidence>
<feature type="domain" description="Tetrapyrrole biosynthesis uroporphyrinogen III synthase" evidence="10">
    <location>
        <begin position="21"/>
        <end position="239"/>
    </location>
</feature>
<dbReference type="PANTHER" id="PTHR38042">
    <property type="entry name" value="UROPORPHYRINOGEN-III SYNTHASE, CHLOROPLASTIC"/>
    <property type="match status" value="1"/>
</dbReference>
<comment type="function">
    <text evidence="6 9">Catalyzes cyclization of the linear tetrapyrrole, hydroxymethylbilane, to the macrocyclic uroporphyrinogen III.</text>
</comment>
<dbReference type="InterPro" id="IPR036108">
    <property type="entry name" value="4pyrrol_syn_uPrphyn_synt_sf"/>
</dbReference>
<name>A0ABP8XYZ7_9MICO</name>
<evidence type="ECO:0000313" key="11">
    <source>
        <dbReference type="EMBL" id="GAA4716523.1"/>
    </source>
</evidence>
<evidence type="ECO:0000256" key="4">
    <source>
        <dbReference type="ARBA" id="ARBA00023239"/>
    </source>
</evidence>
<dbReference type="Pfam" id="PF02602">
    <property type="entry name" value="HEM4"/>
    <property type="match status" value="1"/>
</dbReference>
<dbReference type="InterPro" id="IPR039793">
    <property type="entry name" value="UROS/Hem4"/>
</dbReference>
<evidence type="ECO:0000256" key="7">
    <source>
        <dbReference type="ARBA" id="ARBA00040167"/>
    </source>
</evidence>
<dbReference type="Proteomes" id="UP001500956">
    <property type="component" value="Unassembled WGS sequence"/>
</dbReference>
<reference evidence="12" key="1">
    <citation type="journal article" date="2019" name="Int. J. Syst. Evol. Microbiol.">
        <title>The Global Catalogue of Microorganisms (GCM) 10K type strain sequencing project: providing services to taxonomists for standard genome sequencing and annotation.</title>
        <authorList>
            <consortium name="The Broad Institute Genomics Platform"/>
            <consortium name="The Broad Institute Genome Sequencing Center for Infectious Disease"/>
            <person name="Wu L."/>
            <person name="Ma J."/>
        </authorList>
    </citation>
    <scope>NUCLEOTIDE SEQUENCE [LARGE SCALE GENOMIC DNA]</scope>
    <source>
        <strain evidence="12">JCM 18063</strain>
    </source>
</reference>
<keyword evidence="4 9" id="KW-0456">Lyase</keyword>
<dbReference type="RefSeq" id="WP_172153513.1">
    <property type="nucleotide sequence ID" value="NZ_BAABID010000001.1"/>
</dbReference>
<dbReference type="PANTHER" id="PTHR38042:SF1">
    <property type="entry name" value="UROPORPHYRINOGEN-III SYNTHASE, CHLOROPLASTIC"/>
    <property type="match status" value="1"/>
</dbReference>
<dbReference type="InterPro" id="IPR003754">
    <property type="entry name" value="4pyrrol_synth_uPrphyn_synth"/>
</dbReference>
<evidence type="ECO:0000256" key="8">
    <source>
        <dbReference type="ARBA" id="ARBA00048617"/>
    </source>
</evidence>
<comment type="similarity">
    <text evidence="2 9">Belongs to the uroporphyrinogen-III synthase family.</text>
</comment>
<comment type="pathway">
    <text evidence="1 9">Porphyrin-containing compound metabolism; protoporphyrin-IX biosynthesis; coproporphyrinogen-III from 5-aminolevulinate: step 3/4.</text>
</comment>
<sequence length="250" mass="25134">MTALAGTSVLLPRAPERAAGLAALLRDAGARVTVAPVIERAPATDQDALADAVARLRAGEYAWTVITSVNAVDALVGTPGAGASPPLADVPTRWAAVGPATVRALHAVGVEPELVPDDASAAGLVAAFGRLPGPDGERVLLPLGDLARPTLRDGLAGLGRRPDVVTAYRTVRSALPADVVARRYDLVVVTSGSVAREIADQLGTAAPVVAIGRPSAQAAREAGLTVATVATTPTDDGLAAAVTTALEHNP</sequence>
<dbReference type="EMBL" id="BAABID010000001">
    <property type="protein sequence ID" value="GAA4716523.1"/>
    <property type="molecule type" value="Genomic_DNA"/>
</dbReference>
<keyword evidence="12" id="KW-1185">Reference proteome</keyword>
<proteinExistence type="inferred from homology"/>
<comment type="catalytic activity">
    <reaction evidence="8 9">
        <text>hydroxymethylbilane = uroporphyrinogen III + H2O</text>
        <dbReference type="Rhea" id="RHEA:18965"/>
        <dbReference type="ChEBI" id="CHEBI:15377"/>
        <dbReference type="ChEBI" id="CHEBI:57308"/>
        <dbReference type="ChEBI" id="CHEBI:57845"/>
        <dbReference type="EC" id="4.2.1.75"/>
    </reaction>
</comment>
<dbReference type="Gene3D" id="3.40.50.10090">
    <property type="match status" value="2"/>
</dbReference>
<evidence type="ECO:0000256" key="2">
    <source>
        <dbReference type="ARBA" id="ARBA00008133"/>
    </source>
</evidence>
<protein>
    <recommendedName>
        <fullName evidence="7 9">Uroporphyrinogen-III synthase</fullName>
        <ecNumber evidence="3 9">4.2.1.75</ecNumber>
    </recommendedName>
</protein>
<dbReference type="CDD" id="cd06578">
    <property type="entry name" value="HemD"/>
    <property type="match status" value="1"/>
</dbReference>
<comment type="caution">
    <text evidence="11">The sequence shown here is derived from an EMBL/GenBank/DDBJ whole genome shotgun (WGS) entry which is preliminary data.</text>
</comment>
<evidence type="ECO:0000259" key="10">
    <source>
        <dbReference type="Pfam" id="PF02602"/>
    </source>
</evidence>
<dbReference type="SUPFAM" id="SSF69618">
    <property type="entry name" value="HemD-like"/>
    <property type="match status" value="1"/>
</dbReference>
<dbReference type="EC" id="4.2.1.75" evidence="3 9"/>
<evidence type="ECO:0000256" key="9">
    <source>
        <dbReference type="RuleBase" id="RU366031"/>
    </source>
</evidence>
<keyword evidence="5 9" id="KW-0627">Porphyrin biosynthesis</keyword>
<evidence type="ECO:0000256" key="1">
    <source>
        <dbReference type="ARBA" id="ARBA00004772"/>
    </source>
</evidence>
<accession>A0ABP8XYZ7</accession>
<evidence type="ECO:0000256" key="5">
    <source>
        <dbReference type="ARBA" id="ARBA00023244"/>
    </source>
</evidence>
<organism evidence="11 12">
    <name type="scientific">Isoptericola chiayiensis</name>
    <dbReference type="NCBI Taxonomy" id="579446"/>
    <lineage>
        <taxon>Bacteria</taxon>
        <taxon>Bacillati</taxon>
        <taxon>Actinomycetota</taxon>
        <taxon>Actinomycetes</taxon>
        <taxon>Micrococcales</taxon>
        <taxon>Promicromonosporaceae</taxon>
        <taxon>Isoptericola</taxon>
    </lineage>
</organism>
<gene>
    <name evidence="11" type="ORF">GCM10023216_00440</name>
</gene>
<evidence type="ECO:0000313" key="12">
    <source>
        <dbReference type="Proteomes" id="UP001500956"/>
    </source>
</evidence>